<dbReference type="AlphaFoldDB" id="A0A067R0B6"/>
<reference evidence="1 2" key="1">
    <citation type="journal article" date="2014" name="Nat. Commun.">
        <title>Molecular traces of alternative social organization in a termite genome.</title>
        <authorList>
            <person name="Terrapon N."/>
            <person name="Li C."/>
            <person name="Robertson H.M."/>
            <person name="Ji L."/>
            <person name="Meng X."/>
            <person name="Booth W."/>
            <person name="Chen Z."/>
            <person name="Childers C.P."/>
            <person name="Glastad K.M."/>
            <person name="Gokhale K."/>
            <person name="Gowin J."/>
            <person name="Gronenberg W."/>
            <person name="Hermansen R.A."/>
            <person name="Hu H."/>
            <person name="Hunt B.G."/>
            <person name="Huylmans A.K."/>
            <person name="Khalil S.M."/>
            <person name="Mitchell R.D."/>
            <person name="Munoz-Torres M.C."/>
            <person name="Mustard J.A."/>
            <person name="Pan H."/>
            <person name="Reese J.T."/>
            <person name="Scharf M.E."/>
            <person name="Sun F."/>
            <person name="Vogel H."/>
            <person name="Xiao J."/>
            <person name="Yang W."/>
            <person name="Yang Z."/>
            <person name="Yang Z."/>
            <person name="Zhou J."/>
            <person name="Zhu J."/>
            <person name="Brent C.S."/>
            <person name="Elsik C.G."/>
            <person name="Goodisman M.A."/>
            <person name="Liberles D.A."/>
            <person name="Roe R.M."/>
            <person name="Vargo E.L."/>
            <person name="Vilcinskas A."/>
            <person name="Wang J."/>
            <person name="Bornberg-Bauer E."/>
            <person name="Korb J."/>
            <person name="Zhang G."/>
            <person name="Liebig J."/>
        </authorList>
    </citation>
    <scope>NUCLEOTIDE SEQUENCE [LARGE SCALE GENOMIC DNA]</scope>
    <source>
        <tissue evidence="1">Whole organism</tissue>
    </source>
</reference>
<sequence length="76" mass="9084">MLKRIFVLHMIKRIPVGVYASVSPEPSSSMMGTMRLSLDMRLYFVTNAVNRRHRYVSFWNTDINRMYCTEVQNIFY</sequence>
<name>A0A067R0B6_ZOONE</name>
<evidence type="ECO:0000313" key="2">
    <source>
        <dbReference type="Proteomes" id="UP000027135"/>
    </source>
</evidence>
<keyword evidence="2" id="KW-1185">Reference proteome</keyword>
<evidence type="ECO:0000313" key="1">
    <source>
        <dbReference type="EMBL" id="KDR12162.1"/>
    </source>
</evidence>
<dbReference type="Proteomes" id="UP000027135">
    <property type="component" value="Unassembled WGS sequence"/>
</dbReference>
<gene>
    <name evidence="1" type="ORF">L798_13917</name>
</gene>
<proteinExistence type="predicted"/>
<organism evidence="1 2">
    <name type="scientific">Zootermopsis nevadensis</name>
    <name type="common">Dampwood termite</name>
    <dbReference type="NCBI Taxonomy" id="136037"/>
    <lineage>
        <taxon>Eukaryota</taxon>
        <taxon>Metazoa</taxon>
        <taxon>Ecdysozoa</taxon>
        <taxon>Arthropoda</taxon>
        <taxon>Hexapoda</taxon>
        <taxon>Insecta</taxon>
        <taxon>Pterygota</taxon>
        <taxon>Neoptera</taxon>
        <taxon>Polyneoptera</taxon>
        <taxon>Dictyoptera</taxon>
        <taxon>Blattodea</taxon>
        <taxon>Blattoidea</taxon>
        <taxon>Termitoidae</taxon>
        <taxon>Termopsidae</taxon>
        <taxon>Zootermopsis</taxon>
    </lineage>
</organism>
<dbReference type="EMBL" id="KK853042">
    <property type="protein sequence ID" value="KDR12162.1"/>
    <property type="molecule type" value="Genomic_DNA"/>
</dbReference>
<dbReference type="InParanoid" id="A0A067R0B6"/>
<accession>A0A067R0B6</accession>
<protein>
    <submittedName>
        <fullName evidence="1">Uncharacterized protein</fullName>
    </submittedName>
</protein>